<evidence type="ECO:0000313" key="3">
    <source>
        <dbReference type="Proteomes" id="UP001629274"/>
    </source>
</evidence>
<sequence length="293" mass="33183">MHRRRFVLAALSAVGSTLHARAAPADPPVHFEIVYPRIRPTRDVQVAFALAVLDLAMKTANASYTLRSADIEMERGRALAELAGADNMINLHWTSMEAQAERGRNVVRIPIHRGLIGHRVFIIRKERQADFDKVERFSDLKAFMCGQGLGWIDTKILRAAGLNVQTSTYDTMFEMTQGGRVDFFPRGVVEAFAELDGRRQLEPDLVVENRLLLKYRSDFIFYVAAGHEALAQTIEAGLVAAYRNGAYMRLFNTHHYIQDALARADIASRLIFTLDNPFLSEADRRIPDEYWMS</sequence>
<organism evidence="2 3">
    <name type="scientific">Paraburkholderia phytofirmans</name>
    <dbReference type="NCBI Taxonomy" id="261302"/>
    <lineage>
        <taxon>Bacteria</taxon>
        <taxon>Pseudomonadati</taxon>
        <taxon>Pseudomonadota</taxon>
        <taxon>Betaproteobacteria</taxon>
        <taxon>Burkholderiales</taxon>
        <taxon>Burkholderiaceae</taxon>
        <taxon>Paraburkholderia</taxon>
    </lineage>
</organism>
<dbReference type="EMBL" id="JAQQDR010000004">
    <property type="protein sequence ID" value="MFM0239075.1"/>
    <property type="molecule type" value="Genomic_DNA"/>
</dbReference>
<comment type="caution">
    <text evidence="2">The sequence shown here is derived from an EMBL/GenBank/DDBJ whole genome shotgun (WGS) entry which is preliminary data.</text>
</comment>
<protein>
    <recommendedName>
        <fullName evidence="4">Solute-binding protein family 3/N-terminal domain-containing protein</fullName>
    </recommendedName>
</protein>
<name>A0ABW9BHB2_9BURK</name>
<dbReference type="SUPFAM" id="SSF53850">
    <property type="entry name" value="Periplasmic binding protein-like II"/>
    <property type="match status" value="1"/>
</dbReference>
<evidence type="ECO:0008006" key="4">
    <source>
        <dbReference type="Google" id="ProtNLM"/>
    </source>
</evidence>
<accession>A0ABW9BHB2</accession>
<evidence type="ECO:0000313" key="2">
    <source>
        <dbReference type="EMBL" id="MFM0239075.1"/>
    </source>
</evidence>
<feature type="signal peptide" evidence="1">
    <location>
        <begin position="1"/>
        <end position="22"/>
    </location>
</feature>
<dbReference type="RefSeq" id="WP_408259181.1">
    <property type="nucleotide sequence ID" value="NZ_JAQQCK010000002.1"/>
</dbReference>
<feature type="chain" id="PRO_5047110659" description="Solute-binding protein family 3/N-terminal domain-containing protein" evidence="1">
    <location>
        <begin position="23"/>
        <end position="293"/>
    </location>
</feature>
<gene>
    <name evidence="2" type="ORF">PQR03_13115</name>
</gene>
<dbReference type="Proteomes" id="UP001629274">
    <property type="component" value="Unassembled WGS sequence"/>
</dbReference>
<reference evidence="2 3" key="1">
    <citation type="journal article" date="2024" name="Chem. Sci.">
        <title>Discovery of megapolipeptins by genome mining of a Burkholderiales bacteria collection.</title>
        <authorList>
            <person name="Paulo B.S."/>
            <person name="Recchia M.J.J."/>
            <person name="Lee S."/>
            <person name="Fergusson C.H."/>
            <person name="Romanowski S.B."/>
            <person name="Hernandez A."/>
            <person name="Krull N."/>
            <person name="Liu D.Y."/>
            <person name="Cavanagh H."/>
            <person name="Bos A."/>
            <person name="Gray C.A."/>
            <person name="Murphy B.T."/>
            <person name="Linington R.G."/>
            <person name="Eustaquio A.S."/>
        </authorList>
    </citation>
    <scope>NUCLEOTIDE SEQUENCE [LARGE SCALE GENOMIC DNA]</scope>
    <source>
        <strain evidence="2 3">RL17-351-BIE-A</strain>
    </source>
</reference>
<keyword evidence="1" id="KW-0732">Signal</keyword>
<keyword evidence="3" id="KW-1185">Reference proteome</keyword>
<evidence type="ECO:0000256" key="1">
    <source>
        <dbReference type="SAM" id="SignalP"/>
    </source>
</evidence>
<proteinExistence type="predicted"/>